<dbReference type="STRING" id="1798002.A2478_03435"/>
<dbReference type="SUPFAM" id="SSF48557">
    <property type="entry name" value="L-aspartase-like"/>
    <property type="match status" value="1"/>
</dbReference>
<dbReference type="PROSITE" id="PS00488">
    <property type="entry name" value="PAL_HISTIDASE"/>
    <property type="match status" value="1"/>
</dbReference>
<evidence type="ECO:0008006" key="3">
    <source>
        <dbReference type="Google" id="ProtNLM"/>
    </source>
</evidence>
<dbReference type="Pfam" id="PF00221">
    <property type="entry name" value="Lyase_aromatic"/>
    <property type="match status" value="1"/>
</dbReference>
<accession>A0A1F5T0A7</accession>
<dbReference type="Proteomes" id="UP000179001">
    <property type="component" value="Unassembled WGS sequence"/>
</dbReference>
<dbReference type="PANTHER" id="PTHR10362">
    <property type="entry name" value="HISTIDINE AMMONIA-LYASE"/>
    <property type="match status" value="1"/>
</dbReference>
<dbReference type="AlphaFoldDB" id="A0A1F5T0A7"/>
<dbReference type="InterPro" id="IPR022313">
    <property type="entry name" value="Phe/His_NH3-lyase_AS"/>
</dbReference>
<protein>
    <recommendedName>
        <fullName evidence="3">Histidine ammonia-lyase</fullName>
    </recommendedName>
</protein>
<dbReference type="InterPro" id="IPR001106">
    <property type="entry name" value="Aromatic_Lyase"/>
</dbReference>
<reference evidence="1 2" key="1">
    <citation type="journal article" date="2016" name="Nat. Commun.">
        <title>Thousands of microbial genomes shed light on interconnected biogeochemical processes in an aquifer system.</title>
        <authorList>
            <person name="Anantharaman K."/>
            <person name="Brown C.T."/>
            <person name="Hug L.A."/>
            <person name="Sharon I."/>
            <person name="Castelle C.J."/>
            <person name="Probst A.J."/>
            <person name="Thomas B.C."/>
            <person name="Singh A."/>
            <person name="Wilkins M.J."/>
            <person name="Karaoz U."/>
            <person name="Brodie E.L."/>
            <person name="Williams K.H."/>
            <person name="Hubbard S.S."/>
            <person name="Banfield J.F."/>
        </authorList>
    </citation>
    <scope>NUCLEOTIDE SEQUENCE [LARGE SCALE GENOMIC DNA]</scope>
</reference>
<sequence>MTLKNVVVDGRHLSIKDVIAVARGIDGEYAKVEILPATRKMIKKMRDGIEALLDSKVIYGVNTGCGARKQEILKTEEIEAYNEKYVKAHACGYGDTMDTELVRAMMLIRLNSFAVGNSGIRLELCDQILALLNHEITPVIPLHGSVGASGDLIPLAYLGNVLRATRGAMVLYQGEIVDAYSLFVKLGLKPLVLQAKEAMGLTNGANLVLAYGVFAVYDSENLLTVANAAAALGLEAIRGETDAFNNRIHQARGLNGHPGQISVAEQIMNMLRGSKRCQHAAQEFKMHRQYEYGDEKGKKNGPRVQDAYSYRCVPQVHGSVDIVLGRVRETIERELNAATDNPLIFETRDGDFDVLSGGNFHGEPLAYDLDYLAIAMCGLANMSDRRFYQLLDSHSSYGLPNDLCGNADHGNTGFMILQYMVASAVNRCKILANPASTDSIPTSRGQEDYVSMGTNAGWKLREQLSHVQAVLAAEVIASCQAIDLGNDELPEQFQELGAGTQVVYDLVRKKIDRMKGDRWLHPDLAEIIELVAGRDIRHELKRVV</sequence>
<proteinExistence type="predicted"/>
<dbReference type="EMBL" id="MFGJ01000006">
    <property type="protein sequence ID" value="OGF32349.1"/>
    <property type="molecule type" value="Genomic_DNA"/>
</dbReference>
<dbReference type="InterPro" id="IPR008948">
    <property type="entry name" value="L-Aspartase-like"/>
</dbReference>
<evidence type="ECO:0000313" key="1">
    <source>
        <dbReference type="EMBL" id="OGF32349.1"/>
    </source>
</evidence>
<dbReference type="GO" id="GO:0016841">
    <property type="term" value="F:ammonia-lyase activity"/>
    <property type="evidence" value="ECO:0007669"/>
    <property type="project" value="InterPro"/>
</dbReference>
<evidence type="ECO:0000313" key="2">
    <source>
        <dbReference type="Proteomes" id="UP000179001"/>
    </source>
</evidence>
<dbReference type="CDD" id="cd00332">
    <property type="entry name" value="PAL-HAL"/>
    <property type="match status" value="1"/>
</dbReference>
<gene>
    <name evidence="1" type="ORF">A2478_03435</name>
</gene>
<name>A0A1F5T0A7_9BACT</name>
<dbReference type="Gene3D" id="1.10.275.10">
    <property type="entry name" value="Fumarase/aspartase (N-terminal domain)"/>
    <property type="match status" value="1"/>
</dbReference>
<organism evidence="1 2">
    <name type="scientific">Candidatus Falkowbacteria bacterium RIFOXYC2_FULL_36_12</name>
    <dbReference type="NCBI Taxonomy" id="1798002"/>
    <lineage>
        <taxon>Bacteria</taxon>
        <taxon>Candidatus Falkowiibacteriota</taxon>
    </lineage>
</organism>
<dbReference type="Gene3D" id="1.20.200.10">
    <property type="entry name" value="Fumarase/aspartase (Central domain)"/>
    <property type="match status" value="1"/>
</dbReference>
<dbReference type="InterPro" id="IPR024083">
    <property type="entry name" value="Fumarase/histidase_N"/>
</dbReference>
<comment type="caution">
    <text evidence="1">The sequence shown here is derived from an EMBL/GenBank/DDBJ whole genome shotgun (WGS) entry which is preliminary data.</text>
</comment>